<dbReference type="Gene3D" id="3.30.1340.30">
    <property type="match status" value="3"/>
</dbReference>
<dbReference type="PANTHER" id="PTHR34606:SF4">
    <property type="entry name" value="OUTER MEMBRANE LIPOPROTEIN DOLP"/>
    <property type="match status" value="1"/>
</dbReference>
<keyword evidence="1" id="KW-0732">Signal</keyword>
<dbReference type="EMBL" id="FNHH01000006">
    <property type="protein sequence ID" value="SDM12791.1"/>
    <property type="molecule type" value="Genomic_DNA"/>
</dbReference>
<evidence type="ECO:0000313" key="3">
    <source>
        <dbReference type="EMBL" id="SDM12791.1"/>
    </source>
</evidence>
<protein>
    <submittedName>
        <fullName evidence="3">Osmotically-inducible protein OsmY, contains BON domain</fullName>
    </submittedName>
</protein>
<evidence type="ECO:0000259" key="2">
    <source>
        <dbReference type="PROSITE" id="PS50914"/>
    </source>
</evidence>
<dbReference type="InterPro" id="IPR007055">
    <property type="entry name" value="BON_dom"/>
</dbReference>
<evidence type="ECO:0000256" key="1">
    <source>
        <dbReference type="ARBA" id="ARBA00022729"/>
    </source>
</evidence>
<reference evidence="4" key="1">
    <citation type="submission" date="2016-10" db="EMBL/GenBank/DDBJ databases">
        <authorList>
            <person name="Varghese N."/>
            <person name="Submissions S."/>
        </authorList>
    </citation>
    <scope>NUCLEOTIDE SEQUENCE [LARGE SCALE GENOMIC DNA]</scope>
    <source>
        <strain evidence="4">DSM 24536</strain>
    </source>
</reference>
<dbReference type="SMART" id="SM00749">
    <property type="entry name" value="BON"/>
    <property type="match status" value="3"/>
</dbReference>
<accession>A0A1G9QPN4</accession>
<feature type="domain" description="BON" evidence="2">
    <location>
        <begin position="3"/>
        <end position="71"/>
    </location>
</feature>
<dbReference type="STRING" id="990371.SAMN05421813_106138"/>
<gene>
    <name evidence="3" type="ORF">SAMN05421813_106138</name>
</gene>
<name>A0A1G9QPN4_9SPHI</name>
<dbReference type="PROSITE" id="PS50914">
    <property type="entry name" value="BON"/>
    <property type="match status" value="3"/>
</dbReference>
<dbReference type="OrthoDB" id="870892at2"/>
<sequence>MRTDNQIQKDVMEELSWEPFLNESEIGVAVKNGIVTLSGMVDTFSKKLSAEKAAKRVAGVKAVAEDIQVGLSPTYRKTDTEVAEAVLNALKWNTTIPDDKIKIKVENGNVKMEGEVEWEYQRINARKAIENITGVSSVINLISVKPKLKAIDIHQKISSAFHRNATIDADRILVDVEGNKVTLRGKVRSFAEKDDAERAAWSAPGILSVESKLSVEVPEMAFNE</sequence>
<dbReference type="Proteomes" id="UP000199226">
    <property type="component" value="Unassembled WGS sequence"/>
</dbReference>
<dbReference type="PANTHER" id="PTHR34606">
    <property type="entry name" value="BON DOMAIN-CONTAINING PROTEIN"/>
    <property type="match status" value="1"/>
</dbReference>
<evidence type="ECO:0000313" key="4">
    <source>
        <dbReference type="Proteomes" id="UP000199226"/>
    </source>
</evidence>
<proteinExistence type="predicted"/>
<dbReference type="InterPro" id="IPR051686">
    <property type="entry name" value="Lipoprotein_DolP"/>
</dbReference>
<feature type="domain" description="BON" evidence="2">
    <location>
        <begin position="78"/>
        <end position="146"/>
    </location>
</feature>
<dbReference type="InterPro" id="IPR014004">
    <property type="entry name" value="Transpt-assoc_nodulatn_dom_bac"/>
</dbReference>
<keyword evidence="4" id="KW-1185">Reference proteome</keyword>
<organism evidence="3 4">
    <name type="scientific">Daejeonella rubra</name>
    <dbReference type="NCBI Taxonomy" id="990371"/>
    <lineage>
        <taxon>Bacteria</taxon>
        <taxon>Pseudomonadati</taxon>
        <taxon>Bacteroidota</taxon>
        <taxon>Sphingobacteriia</taxon>
        <taxon>Sphingobacteriales</taxon>
        <taxon>Sphingobacteriaceae</taxon>
        <taxon>Daejeonella</taxon>
    </lineage>
</organism>
<feature type="domain" description="BON" evidence="2">
    <location>
        <begin position="149"/>
        <end position="217"/>
    </location>
</feature>
<dbReference type="AlphaFoldDB" id="A0A1G9QPN4"/>
<dbReference type="Pfam" id="PF04972">
    <property type="entry name" value="BON"/>
    <property type="match status" value="3"/>
</dbReference>
<dbReference type="RefSeq" id="WP_090702135.1">
    <property type="nucleotide sequence ID" value="NZ_FNHH01000006.1"/>
</dbReference>